<evidence type="ECO:0000313" key="3">
    <source>
        <dbReference type="EMBL" id="TJY43158.1"/>
    </source>
</evidence>
<comment type="similarity">
    <text evidence="2">Belongs to the UPP synthase family.</text>
</comment>
<keyword evidence="2" id="KW-0479">Metal-binding</keyword>
<comment type="function">
    <text evidence="2">Catalyzes the condensation of isopentenyl diphosphate (IPP) with allylic pyrophosphates generating different type of terpenoids.</text>
</comment>
<evidence type="ECO:0000256" key="2">
    <source>
        <dbReference type="HAMAP-Rule" id="MF_01139"/>
    </source>
</evidence>
<dbReference type="GO" id="GO:0005829">
    <property type="term" value="C:cytosol"/>
    <property type="evidence" value="ECO:0007669"/>
    <property type="project" value="TreeGrafter"/>
</dbReference>
<dbReference type="GO" id="GO:0008834">
    <property type="term" value="F:ditrans,polycis-undecaprenyl-diphosphate synthase [(2E,6E)-farnesyl-diphosphate specific] activity"/>
    <property type="evidence" value="ECO:0007669"/>
    <property type="project" value="TreeGrafter"/>
</dbReference>
<comment type="subunit">
    <text evidence="2">Homodimer.</text>
</comment>
<feature type="active site" evidence="2">
    <location>
        <position position="50"/>
    </location>
</feature>
<sequence length="270" mass="30445">MSSRFTGGWLHKLRAGFPGSANRQKLAPGIDGNAEPSGDNIPHHVAIIMDGNGRWAKSRGLPRIAGHHNGMKAVKRIAKAADRIGVKVLTLYAFSTENWKRPKDEVDFLMKLPQEFLSIELAELIENNVQVRMMGYLEGLPSHTLAAVEEAVRRTKGNTGLILNFALNYGSRLEMVDAARQLAREAAEGRLDPAAIEEEHIASRLLTAGIPDPDLLIRTSGELRLSNFMLWQLAYTEFWFTDEYWPGFTEQHFFEAIREYQRRARRYGGL</sequence>
<reference evidence="3 4" key="1">
    <citation type="submission" date="2019-04" db="EMBL/GenBank/DDBJ databases">
        <title>Cohnella sp. nov., isolated from soil.</title>
        <authorList>
            <person name="Kim W."/>
        </authorList>
    </citation>
    <scope>NUCLEOTIDE SEQUENCE [LARGE SCALE GENOMIC DNA]</scope>
    <source>
        <strain evidence="3 4">CAU 1483</strain>
    </source>
</reference>
<name>A0A4U0FED7_9BACL</name>
<dbReference type="EC" id="2.5.1.-" evidence="2"/>
<dbReference type="Gene3D" id="3.40.1180.10">
    <property type="entry name" value="Decaprenyl diphosphate synthase-like"/>
    <property type="match status" value="1"/>
</dbReference>
<feature type="active site" description="Proton acceptor" evidence="2">
    <location>
        <position position="98"/>
    </location>
</feature>
<keyword evidence="2" id="KW-0460">Magnesium</keyword>
<dbReference type="Pfam" id="PF01255">
    <property type="entry name" value="Prenyltransf"/>
    <property type="match status" value="1"/>
</dbReference>
<evidence type="ECO:0000256" key="1">
    <source>
        <dbReference type="ARBA" id="ARBA00022679"/>
    </source>
</evidence>
<dbReference type="PROSITE" id="PS01066">
    <property type="entry name" value="UPP_SYNTHASE"/>
    <property type="match status" value="1"/>
</dbReference>
<feature type="binding site" evidence="2">
    <location>
        <position position="218"/>
    </location>
    <ligand>
        <name>substrate</name>
    </ligand>
</feature>
<feature type="binding site" evidence="2">
    <location>
        <position position="67"/>
    </location>
    <ligand>
        <name>substrate</name>
    </ligand>
</feature>
<keyword evidence="1 2" id="KW-0808">Transferase</keyword>
<feature type="binding site" evidence="2">
    <location>
        <position position="99"/>
    </location>
    <ligand>
        <name>substrate</name>
    </ligand>
</feature>
<proteinExistence type="inferred from homology"/>
<dbReference type="NCBIfam" id="NF011405">
    <property type="entry name" value="PRK14830.1"/>
    <property type="match status" value="1"/>
</dbReference>
<dbReference type="SUPFAM" id="SSF64005">
    <property type="entry name" value="Undecaprenyl diphosphate synthase"/>
    <property type="match status" value="1"/>
</dbReference>
<feature type="binding site" evidence="2">
    <location>
        <position position="50"/>
    </location>
    <ligand>
        <name>Mg(2+)</name>
        <dbReference type="ChEBI" id="CHEBI:18420"/>
    </ligand>
</feature>
<feature type="binding site" evidence="2">
    <location>
        <begin position="224"/>
        <end position="226"/>
    </location>
    <ligand>
        <name>substrate</name>
    </ligand>
</feature>
<dbReference type="PANTHER" id="PTHR10291">
    <property type="entry name" value="DEHYDRODOLICHYL DIPHOSPHATE SYNTHASE FAMILY MEMBER"/>
    <property type="match status" value="1"/>
</dbReference>
<dbReference type="PANTHER" id="PTHR10291:SF0">
    <property type="entry name" value="DEHYDRODOLICHYL DIPHOSPHATE SYNTHASE 2"/>
    <property type="match status" value="1"/>
</dbReference>
<dbReference type="InterPro" id="IPR001441">
    <property type="entry name" value="UPP_synth-like"/>
</dbReference>
<organism evidence="3 4">
    <name type="scientific">Cohnella pontilimi</name>
    <dbReference type="NCBI Taxonomy" id="2564100"/>
    <lineage>
        <taxon>Bacteria</taxon>
        <taxon>Bacillati</taxon>
        <taxon>Bacillota</taxon>
        <taxon>Bacilli</taxon>
        <taxon>Bacillales</taxon>
        <taxon>Paenibacillaceae</taxon>
        <taxon>Cohnella</taxon>
    </lineage>
</organism>
<comment type="caution">
    <text evidence="3">The sequence shown here is derived from an EMBL/GenBank/DDBJ whole genome shotgun (WGS) entry which is preliminary data.</text>
</comment>
<dbReference type="InterPro" id="IPR018520">
    <property type="entry name" value="UPP_synth-like_CS"/>
</dbReference>
<feature type="binding site" evidence="2">
    <location>
        <position position="101"/>
    </location>
    <ligand>
        <name>substrate</name>
    </ligand>
</feature>
<dbReference type="GO" id="GO:0000287">
    <property type="term" value="F:magnesium ion binding"/>
    <property type="evidence" value="ECO:0007669"/>
    <property type="project" value="UniProtKB-UniRule"/>
</dbReference>
<dbReference type="EMBL" id="SUPK01000002">
    <property type="protein sequence ID" value="TJY43158.1"/>
    <property type="molecule type" value="Genomic_DNA"/>
</dbReference>
<comment type="cofactor">
    <cofactor evidence="2">
        <name>Mg(2+)</name>
        <dbReference type="ChEBI" id="CHEBI:18420"/>
    </cofactor>
    <text evidence="2">Binds 2 magnesium ions per subunit.</text>
</comment>
<feature type="binding site" evidence="2">
    <location>
        <begin position="51"/>
        <end position="54"/>
    </location>
    <ligand>
        <name>substrate</name>
    </ligand>
</feature>
<dbReference type="GO" id="GO:0016094">
    <property type="term" value="P:polyprenol biosynthetic process"/>
    <property type="evidence" value="ECO:0007669"/>
    <property type="project" value="TreeGrafter"/>
</dbReference>
<evidence type="ECO:0000313" key="4">
    <source>
        <dbReference type="Proteomes" id="UP000309673"/>
    </source>
</evidence>
<keyword evidence="4" id="KW-1185">Reference proteome</keyword>
<dbReference type="OrthoDB" id="4191603at2"/>
<dbReference type="RefSeq" id="WP_136776523.1">
    <property type="nucleotide sequence ID" value="NZ_SUPK01000002.1"/>
</dbReference>
<gene>
    <name evidence="3" type="ORF">E5161_04465</name>
</gene>
<dbReference type="HAMAP" id="MF_01139">
    <property type="entry name" value="ISPT"/>
    <property type="match status" value="1"/>
</dbReference>
<dbReference type="GO" id="GO:0030145">
    <property type="term" value="F:manganese ion binding"/>
    <property type="evidence" value="ECO:0007669"/>
    <property type="project" value="TreeGrafter"/>
</dbReference>
<dbReference type="NCBIfam" id="TIGR00055">
    <property type="entry name" value="uppS"/>
    <property type="match status" value="1"/>
</dbReference>
<dbReference type="FunFam" id="3.40.1180.10:FF:000001">
    <property type="entry name" value="(2E,6E)-farnesyl-diphosphate-specific ditrans,polycis-undecaprenyl-diphosphate synthase"/>
    <property type="match status" value="1"/>
</dbReference>
<feature type="binding site" evidence="2">
    <location>
        <position position="63"/>
    </location>
    <ligand>
        <name>substrate</name>
    </ligand>
</feature>
<dbReference type="InterPro" id="IPR036424">
    <property type="entry name" value="UPP_synth-like_sf"/>
</dbReference>
<dbReference type="AlphaFoldDB" id="A0A4U0FED7"/>
<accession>A0A4U0FED7</accession>
<protein>
    <recommendedName>
        <fullName evidence="2">Isoprenyl transferase</fullName>
        <ecNumber evidence="2">2.5.1.-</ecNumber>
    </recommendedName>
</protein>
<feature type="binding site" evidence="2">
    <location>
        <position position="237"/>
    </location>
    <ligand>
        <name>Mg(2+)</name>
        <dbReference type="ChEBI" id="CHEBI:18420"/>
    </ligand>
</feature>
<dbReference type="CDD" id="cd00475">
    <property type="entry name" value="Cis_IPPS"/>
    <property type="match status" value="1"/>
</dbReference>
<feature type="binding site" evidence="2">
    <location>
        <position position="55"/>
    </location>
    <ligand>
        <name>substrate</name>
    </ligand>
</feature>
<feature type="binding site" evidence="2">
    <location>
        <begin position="95"/>
        <end position="97"/>
    </location>
    <ligand>
        <name>substrate</name>
    </ligand>
</feature>
<dbReference type="Proteomes" id="UP000309673">
    <property type="component" value="Unassembled WGS sequence"/>
</dbReference>